<dbReference type="OrthoDB" id="5456285at2"/>
<gene>
    <name evidence="1" type="ORF">EOI86_00180</name>
</gene>
<protein>
    <submittedName>
        <fullName evidence="1">Uncharacterized protein</fullName>
    </submittedName>
</protein>
<dbReference type="Gene3D" id="3.30.565.10">
    <property type="entry name" value="Histidine kinase-like ATPase, C-terminal domain"/>
    <property type="match status" value="1"/>
</dbReference>
<dbReference type="EMBL" id="SADE01000001">
    <property type="protein sequence ID" value="RVU37761.1"/>
    <property type="molecule type" value="Genomic_DNA"/>
</dbReference>
<evidence type="ECO:0000313" key="2">
    <source>
        <dbReference type="Proteomes" id="UP000287447"/>
    </source>
</evidence>
<evidence type="ECO:0000313" key="1">
    <source>
        <dbReference type="EMBL" id="RVU37761.1"/>
    </source>
</evidence>
<keyword evidence="2" id="KW-1185">Reference proteome</keyword>
<sequence length="298" mass="32397">MLKFLEPSSIAIFSDRSIEPAIVDALMDASMSVTQRELSDADFTDPSLADVNVVVIASESEEMADQAVSTISTIRKTEALKATPIVCLGFSPRLTSAGETKSLGLLFSVKDTTSIEDKLLTIRSAVGSANQFRSLLREASVRESAIGLIRSGVFELETLQEAEHLATMLSKACPDPSVAAFVLMEIMVNGIEHGNLGISNEEKSQLLEAGTLQEEIARRAALPENLGKAVSVEFVRYRDRAEFVIKDSGEGFDWRRYLQDVTQDSEKLNGRGLRLAFALESVTLRYSGNGNTATLVLT</sequence>
<comment type="caution">
    <text evidence="1">The sequence shown here is derived from an EMBL/GenBank/DDBJ whole genome shotgun (WGS) entry which is preliminary data.</text>
</comment>
<dbReference type="RefSeq" id="WP_127763063.1">
    <property type="nucleotide sequence ID" value="NZ_SADE01000001.1"/>
</dbReference>
<accession>A0A437QTC2</accession>
<reference evidence="2" key="1">
    <citation type="submission" date="2019-01" db="EMBL/GenBank/DDBJ databases">
        <title>Gri0909 isolated from a small marine red alga.</title>
        <authorList>
            <person name="Kim J."/>
            <person name="Jeong S.E."/>
            <person name="Jeon C.O."/>
        </authorList>
    </citation>
    <scope>NUCLEOTIDE SEQUENCE [LARGE SCALE GENOMIC DNA]</scope>
    <source>
        <strain evidence="2">Gri0909</strain>
    </source>
</reference>
<dbReference type="AlphaFoldDB" id="A0A437QTC2"/>
<dbReference type="Proteomes" id="UP000287447">
    <property type="component" value="Unassembled WGS sequence"/>
</dbReference>
<proteinExistence type="predicted"/>
<name>A0A437QTC2_9PROT</name>
<dbReference type="CDD" id="cd16936">
    <property type="entry name" value="HATPase_RsbW-like"/>
    <property type="match status" value="1"/>
</dbReference>
<organism evidence="1 2">
    <name type="scientific">Hwanghaeella grinnelliae</name>
    <dbReference type="NCBI Taxonomy" id="2500179"/>
    <lineage>
        <taxon>Bacteria</taxon>
        <taxon>Pseudomonadati</taxon>
        <taxon>Pseudomonadota</taxon>
        <taxon>Alphaproteobacteria</taxon>
        <taxon>Rhodospirillales</taxon>
        <taxon>Rhodospirillaceae</taxon>
        <taxon>Hwanghaeella</taxon>
    </lineage>
</organism>
<dbReference type="InterPro" id="IPR036890">
    <property type="entry name" value="HATPase_C_sf"/>
</dbReference>